<organism evidence="2 3">
    <name type="scientific">Cinchona calisaya</name>
    <dbReference type="NCBI Taxonomy" id="153742"/>
    <lineage>
        <taxon>Eukaryota</taxon>
        <taxon>Viridiplantae</taxon>
        <taxon>Streptophyta</taxon>
        <taxon>Embryophyta</taxon>
        <taxon>Tracheophyta</taxon>
        <taxon>Spermatophyta</taxon>
        <taxon>Magnoliopsida</taxon>
        <taxon>eudicotyledons</taxon>
        <taxon>Gunneridae</taxon>
        <taxon>Pentapetalae</taxon>
        <taxon>asterids</taxon>
        <taxon>lamiids</taxon>
        <taxon>Gentianales</taxon>
        <taxon>Rubiaceae</taxon>
        <taxon>Cinchonoideae</taxon>
        <taxon>Cinchoneae</taxon>
        <taxon>Cinchona</taxon>
    </lineage>
</organism>
<accession>A0ABD3AEU8</accession>
<name>A0ABD3AEU8_9GENT</name>
<evidence type="ECO:0008006" key="4">
    <source>
        <dbReference type="Google" id="ProtNLM"/>
    </source>
</evidence>
<feature type="signal peptide" evidence="1">
    <location>
        <begin position="1"/>
        <end position="20"/>
    </location>
</feature>
<sequence>MRKILVLWFFTLLCVEALYGLSLNEVHIENKESKLSKDLLVAQENQGTYGSGYVNLHAEGDDENLEGTEHVFDAVKARRGKGSNGGANLVHHPRNTVRAAASVLDSPFGFSLFLILPQLII</sequence>
<evidence type="ECO:0000313" key="3">
    <source>
        <dbReference type="Proteomes" id="UP001630127"/>
    </source>
</evidence>
<dbReference type="Proteomes" id="UP001630127">
    <property type="component" value="Unassembled WGS sequence"/>
</dbReference>
<dbReference type="EMBL" id="JBJUIK010000004">
    <property type="protein sequence ID" value="KAL3528992.1"/>
    <property type="molecule type" value="Genomic_DNA"/>
</dbReference>
<gene>
    <name evidence="2" type="ORF">ACH5RR_008314</name>
</gene>
<proteinExistence type="predicted"/>
<comment type="caution">
    <text evidence="2">The sequence shown here is derived from an EMBL/GenBank/DDBJ whole genome shotgun (WGS) entry which is preliminary data.</text>
</comment>
<dbReference type="AlphaFoldDB" id="A0ABD3AEU8"/>
<keyword evidence="1" id="KW-0732">Signal</keyword>
<evidence type="ECO:0000256" key="1">
    <source>
        <dbReference type="SAM" id="SignalP"/>
    </source>
</evidence>
<reference evidence="2 3" key="1">
    <citation type="submission" date="2024-11" db="EMBL/GenBank/DDBJ databases">
        <title>A near-complete genome assembly of Cinchona calisaya.</title>
        <authorList>
            <person name="Lian D.C."/>
            <person name="Zhao X.W."/>
            <person name="Wei L."/>
        </authorList>
    </citation>
    <scope>NUCLEOTIDE SEQUENCE [LARGE SCALE GENOMIC DNA]</scope>
    <source>
        <tissue evidence="2">Nenye</tissue>
    </source>
</reference>
<evidence type="ECO:0000313" key="2">
    <source>
        <dbReference type="EMBL" id="KAL3528992.1"/>
    </source>
</evidence>
<keyword evidence="3" id="KW-1185">Reference proteome</keyword>
<protein>
    <recommendedName>
        <fullName evidence="4">Glycine-rich protein</fullName>
    </recommendedName>
</protein>
<feature type="chain" id="PRO_5044874616" description="Glycine-rich protein" evidence="1">
    <location>
        <begin position="21"/>
        <end position="121"/>
    </location>
</feature>